<dbReference type="PANTHER" id="PTHR43391">
    <property type="entry name" value="RETINOL DEHYDROGENASE-RELATED"/>
    <property type="match status" value="1"/>
</dbReference>
<dbReference type="GO" id="GO:0016491">
    <property type="term" value="F:oxidoreductase activity"/>
    <property type="evidence" value="ECO:0007669"/>
    <property type="project" value="UniProtKB-KW"/>
</dbReference>
<protein>
    <submittedName>
        <fullName evidence="6">Short chain dehydrogenase</fullName>
    </submittedName>
</protein>
<dbReference type="OrthoDB" id="4220752at2"/>
<dbReference type="InterPro" id="IPR002347">
    <property type="entry name" value="SDR_fam"/>
</dbReference>
<dbReference type="PROSITE" id="PS00061">
    <property type="entry name" value="ADH_SHORT"/>
    <property type="match status" value="1"/>
</dbReference>
<dbReference type="Gene3D" id="3.40.50.720">
    <property type="entry name" value="NAD(P)-binding Rossmann-like Domain"/>
    <property type="match status" value="1"/>
</dbReference>
<evidence type="ECO:0000259" key="5">
    <source>
        <dbReference type="Pfam" id="PF00561"/>
    </source>
</evidence>
<dbReference type="AlphaFoldDB" id="A0A124E1D1"/>
<dbReference type="InterPro" id="IPR000073">
    <property type="entry name" value="AB_hydrolase_1"/>
</dbReference>
<dbReference type="InterPro" id="IPR036291">
    <property type="entry name" value="NAD(P)-bd_dom_sf"/>
</dbReference>
<dbReference type="InterPro" id="IPR020904">
    <property type="entry name" value="Sc_DH/Rdtase_CS"/>
</dbReference>
<dbReference type="SUPFAM" id="SSF53474">
    <property type="entry name" value="alpha/beta-Hydrolases"/>
    <property type="match status" value="1"/>
</dbReference>
<keyword evidence="2" id="KW-0560">Oxidoreductase</keyword>
<evidence type="ECO:0000256" key="3">
    <source>
        <dbReference type="SAM" id="MobiDB-lite"/>
    </source>
</evidence>
<comment type="caution">
    <text evidence="6">The sequence shown here is derived from an EMBL/GenBank/DDBJ whole genome shotgun (WGS) entry which is preliminary data.</text>
</comment>
<feature type="domain" description="AB hydrolase-1" evidence="5">
    <location>
        <begin position="30"/>
        <end position="285"/>
    </location>
</feature>
<proteinExistence type="inferred from homology"/>
<dbReference type="Proteomes" id="UP000069443">
    <property type="component" value="Unassembled WGS sequence"/>
</dbReference>
<organism evidence="6 7">
    <name type="scientific">Mycolicibacterium canariasense</name>
    <name type="common">Mycobacterium canariasense</name>
    <dbReference type="NCBI Taxonomy" id="228230"/>
    <lineage>
        <taxon>Bacteria</taxon>
        <taxon>Bacillati</taxon>
        <taxon>Actinomycetota</taxon>
        <taxon>Actinomycetes</taxon>
        <taxon>Mycobacteriales</taxon>
        <taxon>Mycobacteriaceae</taxon>
        <taxon>Mycolicibacterium</taxon>
    </lineage>
</organism>
<dbReference type="SUPFAM" id="SSF51735">
    <property type="entry name" value="NAD(P)-binding Rossmann-fold domains"/>
    <property type="match status" value="1"/>
</dbReference>
<dbReference type="PANTHER" id="PTHR43391:SF12">
    <property type="entry name" value="OXIDOREDUCTASE EPHD-RELATED"/>
    <property type="match status" value="1"/>
</dbReference>
<keyword evidence="4" id="KW-0472">Membrane</keyword>
<dbReference type="RefSeq" id="WP_062654616.1">
    <property type="nucleotide sequence ID" value="NZ_BCSY01000009.1"/>
</dbReference>
<keyword evidence="4" id="KW-0812">Transmembrane</keyword>
<reference evidence="7" key="1">
    <citation type="journal article" date="2016" name="Genome Announc.">
        <title>Draft Genome Sequences of Five Rapidly Growing Mycobacterium Species, M. thermoresistibile, M. fortuitum subsp. acetamidolyticum, M. canariasense, M. brisbanense, and M. novocastrense.</title>
        <authorList>
            <person name="Katahira K."/>
            <person name="Ogura Y."/>
            <person name="Gotoh Y."/>
            <person name="Hayashi T."/>
        </authorList>
    </citation>
    <scope>NUCLEOTIDE SEQUENCE [LARGE SCALE GENOMIC DNA]</scope>
    <source>
        <strain evidence="7">JCM15298</strain>
    </source>
</reference>
<dbReference type="PRINTS" id="PR00081">
    <property type="entry name" value="GDHRDH"/>
</dbReference>
<name>A0A124E1D1_MYCCR</name>
<reference evidence="7" key="2">
    <citation type="submission" date="2016-02" db="EMBL/GenBank/DDBJ databases">
        <title>Draft genome sequence of five rapidly growing Mycobacterium species.</title>
        <authorList>
            <person name="Katahira K."/>
            <person name="Gotou Y."/>
            <person name="Iida K."/>
            <person name="Ogura Y."/>
            <person name="Hayashi T."/>
        </authorList>
    </citation>
    <scope>NUCLEOTIDE SEQUENCE [LARGE SCALE GENOMIC DNA]</scope>
    <source>
        <strain evidence="7">JCM15298</strain>
    </source>
</reference>
<evidence type="ECO:0000313" key="6">
    <source>
        <dbReference type="EMBL" id="GAS93285.1"/>
    </source>
</evidence>
<dbReference type="PRINTS" id="PR00080">
    <property type="entry name" value="SDRFAMILY"/>
</dbReference>
<dbReference type="InterPro" id="IPR029058">
    <property type="entry name" value="AB_hydrolase_fold"/>
</dbReference>
<dbReference type="Gene3D" id="3.40.50.1820">
    <property type="entry name" value="alpha/beta hydrolase"/>
    <property type="match status" value="1"/>
</dbReference>
<sequence length="590" mass="62548">MSEAPAHRHRVHSADGTGIAVYEEGNPAGPTVVLVHGWPDSHVLWDGVVPLLTDRFRVIRYDNRGVGGSDAPAPVSAYTMAHYADDFAAVIAAVSPGTAVHVLAHDWGSVGVWEYLARPESATRVASFTSVSGPSADHLNRFAVTSLKRPYRPKTFARALDGLARLAYMGAFSIPVLAPAAIRFAFARGAMRRQLLRDGMAPESIHHGDGFARDAARSMKVYPANYFRGLSSGRTDHYVGVPVQLIVNTDDPFVRPYVFDAVAQWVPTLWRRDLKAGHWAPMSHPHVVARAVTELVDHLDGHPAARELARARVGGSRPPFAHTLVSVTGAGDGIGRATALEFASQGAELVVSDIDQAGAEQTARLIAAAGGTAHAYQLDVADADAVARFAQTVCDAHGVPDILVNNAGIGHGGYFLDTPADRYDRVLDINFGGVVNCCRAFTPAMVARGTGGHVVNVASMAAFTPIAAVNAYATSKAAVFMFSDCLRAELSSAAIGVTTLCPGVVKTGIVDRTHFDVPAAKRRELEVKRAQAKRAFAARGYGPEKVARAIVAAVRSGKAVAPVTAEAHLAYGLARVAPAVLRRAARGRLL</sequence>
<dbReference type="STRING" id="228230.RMCC_0251"/>
<evidence type="ECO:0000313" key="7">
    <source>
        <dbReference type="Proteomes" id="UP000069443"/>
    </source>
</evidence>
<keyword evidence="4" id="KW-1133">Transmembrane helix</keyword>
<dbReference type="Pfam" id="PF00106">
    <property type="entry name" value="adh_short"/>
    <property type="match status" value="1"/>
</dbReference>
<evidence type="ECO:0000256" key="1">
    <source>
        <dbReference type="ARBA" id="ARBA00006484"/>
    </source>
</evidence>
<evidence type="ECO:0000256" key="2">
    <source>
        <dbReference type="ARBA" id="ARBA00023002"/>
    </source>
</evidence>
<gene>
    <name evidence="6" type="ORF">RMCC_0251</name>
</gene>
<feature type="region of interest" description="Disordered" evidence="3">
    <location>
        <begin position="1"/>
        <end position="20"/>
    </location>
</feature>
<dbReference type="EMBL" id="BCSY01000009">
    <property type="protein sequence ID" value="GAS93285.1"/>
    <property type="molecule type" value="Genomic_DNA"/>
</dbReference>
<dbReference type="NCBIfam" id="NF004514">
    <property type="entry name" value="PRK05855.1"/>
    <property type="match status" value="1"/>
</dbReference>
<evidence type="ECO:0000256" key="4">
    <source>
        <dbReference type="SAM" id="Phobius"/>
    </source>
</evidence>
<accession>A0A124E1D1</accession>
<dbReference type="CDD" id="cd05233">
    <property type="entry name" value="SDR_c"/>
    <property type="match status" value="1"/>
</dbReference>
<dbReference type="Pfam" id="PF00561">
    <property type="entry name" value="Abhydrolase_1"/>
    <property type="match status" value="1"/>
</dbReference>
<keyword evidence="7" id="KW-1185">Reference proteome</keyword>
<feature type="transmembrane region" description="Helical" evidence="4">
    <location>
        <begin position="166"/>
        <end position="186"/>
    </location>
</feature>
<comment type="similarity">
    <text evidence="1">Belongs to the short-chain dehydrogenases/reductases (SDR) family.</text>
</comment>